<proteinExistence type="predicted"/>
<gene>
    <name evidence="2" type="ORF">DSM101010T_04620</name>
</gene>
<keyword evidence="3" id="KW-1185">Reference proteome</keyword>
<evidence type="ECO:0000259" key="1">
    <source>
        <dbReference type="Pfam" id="PF07238"/>
    </source>
</evidence>
<comment type="caution">
    <text evidence="2">The sequence shown here is derived from an EMBL/GenBank/DDBJ whole genome shotgun (WGS) entry which is preliminary data.</text>
</comment>
<name>A0A7J0BEI8_9BACT</name>
<dbReference type="GO" id="GO:0035438">
    <property type="term" value="F:cyclic-di-GMP binding"/>
    <property type="evidence" value="ECO:0007669"/>
    <property type="project" value="InterPro"/>
</dbReference>
<dbReference type="EMBL" id="BLVO01000004">
    <property type="protein sequence ID" value="GFM32097.1"/>
    <property type="molecule type" value="Genomic_DNA"/>
</dbReference>
<dbReference type="RefSeq" id="WP_174403767.1">
    <property type="nucleotide sequence ID" value="NZ_BLVO01000004.1"/>
</dbReference>
<protein>
    <recommendedName>
        <fullName evidence="1">PilZ domain-containing protein</fullName>
    </recommendedName>
</protein>
<reference evidence="2 3" key="1">
    <citation type="submission" date="2020-05" db="EMBL/GenBank/DDBJ databases">
        <title>Draft genome sequence of Desulfovibrio sp. strain HN2T.</title>
        <authorList>
            <person name="Ueno A."/>
            <person name="Tamazawa S."/>
            <person name="Tamamura S."/>
            <person name="Murakami T."/>
            <person name="Kiyama T."/>
            <person name="Inomata H."/>
            <person name="Amano Y."/>
            <person name="Miyakawa K."/>
            <person name="Tamaki H."/>
            <person name="Naganuma T."/>
            <person name="Kaneko K."/>
        </authorList>
    </citation>
    <scope>NUCLEOTIDE SEQUENCE [LARGE SCALE GENOMIC DNA]</scope>
    <source>
        <strain evidence="2 3">HN2</strain>
    </source>
</reference>
<feature type="domain" description="PilZ" evidence="1">
    <location>
        <begin position="117"/>
        <end position="219"/>
    </location>
</feature>
<sequence>MTHILAIARDNDNGAILKRQLEQLGATGTLASESESIVHIMRTQPIQGILINMPTFLRLHGEGKNIINDSMGSFPMLRCRVDGETGALTVFEQGVTPEQALAQFVHQCAAQPPRTIRREERTAITCAILLSQDAGFNPATTERTITFDVSPLGTFCFSTHIWKPGQTAWLQFLDLADKTPISGTIVHATRWGKGCKRPGCGISFHSITDTQGEELAVLLKGSCMAPKRVIIS</sequence>
<dbReference type="Proteomes" id="UP000503840">
    <property type="component" value="Unassembled WGS sequence"/>
</dbReference>
<dbReference type="InterPro" id="IPR009875">
    <property type="entry name" value="PilZ_domain"/>
</dbReference>
<dbReference type="AlphaFoldDB" id="A0A7J0BEI8"/>
<evidence type="ECO:0000313" key="2">
    <source>
        <dbReference type="EMBL" id="GFM32097.1"/>
    </source>
</evidence>
<evidence type="ECO:0000313" key="3">
    <source>
        <dbReference type="Proteomes" id="UP000503840"/>
    </source>
</evidence>
<organism evidence="2 3">
    <name type="scientific">Desulfovibrio subterraneus</name>
    <dbReference type="NCBI Taxonomy" id="2718620"/>
    <lineage>
        <taxon>Bacteria</taxon>
        <taxon>Pseudomonadati</taxon>
        <taxon>Thermodesulfobacteriota</taxon>
        <taxon>Desulfovibrionia</taxon>
        <taxon>Desulfovibrionales</taxon>
        <taxon>Desulfovibrionaceae</taxon>
        <taxon>Desulfovibrio</taxon>
    </lineage>
</organism>
<accession>A0A7J0BEI8</accession>
<dbReference type="Pfam" id="PF07238">
    <property type="entry name" value="PilZ"/>
    <property type="match status" value="1"/>
</dbReference>